<protein>
    <recommendedName>
        <fullName evidence="1">Protein UNC80 C-terminal domain-containing protein</fullName>
    </recommendedName>
</protein>
<evidence type="ECO:0000313" key="2">
    <source>
        <dbReference type="EMBL" id="RMX37278.1"/>
    </source>
</evidence>
<organism evidence="2 3">
    <name type="scientific">Pocillopora damicornis</name>
    <name type="common">Cauliflower coral</name>
    <name type="synonym">Millepora damicornis</name>
    <dbReference type="NCBI Taxonomy" id="46731"/>
    <lineage>
        <taxon>Eukaryota</taxon>
        <taxon>Metazoa</taxon>
        <taxon>Cnidaria</taxon>
        <taxon>Anthozoa</taxon>
        <taxon>Hexacorallia</taxon>
        <taxon>Scleractinia</taxon>
        <taxon>Astrocoeniina</taxon>
        <taxon>Pocilloporidae</taxon>
        <taxon>Pocillopora</taxon>
    </lineage>
</organism>
<evidence type="ECO:0000259" key="1">
    <source>
        <dbReference type="Pfam" id="PF20262"/>
    </source>
</evidence>
<comment type="caution">
    <text evidence="2">The sequence shown here is derived from an EMBL/GenBank/DDBJ whole genome shotgun (WGS) entry which is preliminary data.</text>
</comment>
<dbReference type="Proteomes" id="UP000275408">
    <property type="component" value="Unassembled WGS sequence"/>
</dbReference>
<feature type="domain" description="Protein UNC80 C-terminal" evidence="1">
    <location>
        <begin position="14"/>
        <end position="149"/>
    </location>
</feature>
<dbReference type="Pfam" id="PF20262">
    <property type="entry name" value="UNC80_C"/>
    <property type="match status" value="1"/>
</dbReference>
<dbReference type="GO" id="GO:0030424">
    <property type="term" value="C:axon"/>
    <property type="evidence" value="ECO:0007669"/>
    <property type="project" value="TreeGrafter"/>
</dbReference>
<sequence length="155" mass="17997">MCAWKRPFLERLRAQEEKDEVMQALEEYRKPRDALLILVSDFIRICAPRLEELETASLPPRYTVPELLQSISINTLAQIVYSLLKLAVYDHVTLSCLGVKRYMTDALPLLKGSPEALEASMLLILKRVDKMFEKLVNKPDLMRCIDWKSLEVYLK</sequence>
<name>A0A3M6T7K0_POCDA</name>
<gene>
    <name evidence="2" type="ORF">pdam_00023608</name>
</gene>
<dbReference type="GO" id="GO:0005261">
    <property type="term" value="F:monoatomic cation channel activity"/>
    <property type="evidence" value="ECO:0007669"/>
    <property type="project" value="TreeGrafter"/>
</dbReference>
<dbReference type="GO" id="GO:0034703">
    <property type="term" value="C:cation channel complex"/>
    <property type="evidence" value="ECO:0007669"/>
    <property type="project" value="TreeGrafter"/>
</dbReference>
<dbReference type="STRING" id="46731.A0A3M6T7K0"/>
<evidence type="ECO:0000313" key="3">
    <source>
        <dbReference type="Proteomes" id="UP000275408"/>
    </source>
</evidence>
<dbReference type="GO" id="GO:0055080">
    <property type="term" value="P:monoatomic cation homeostasis"/>
    <property type="evidence" value="ECO:0007669"/>
    <property type="project" value="TreeGrafter"/>
</dbReference>
<dbReference type="PANTHER" id="PTHR31781">
    <property type="entry name" value="UNC80"/>
    <property type="match status" value="1"/>
</dbReference>
<accession>A0A3M6T7K0</accession>
<feature type="non-terminal residue" evidence="2">
    <location>
        <position position="155"/>
    </location>
</feature>
<dbReference type="EMBL" id="RCHS01004161">
    <property type="protein sequence ID" value="RMX37278.1"/>
    <property type="molecule type" value="Genomic_DNA"/>
</dbReference>
<dbReference type="InterPro" id="IPR046460">
    <property type="entry name" value="UNC80_C"/>
</dbReference>
<dbReference type="OrthoDB" id="5961507at2759"/>
<reference evidence="2 3" key="1">
    <citation type="journal article" date="2018" name="Sci. Rep.">
        <title>Comparative analysis of the Pocillopora damicornis genome highlights role of immune system in coral evolution.</title>
        <authorList>
            <person name="Cunning R."/>
            <person name="Bay R.A."/>
            <person name="Gillette P."/>
            <person name="Baker A.C."/>
            <person name="Traylor-Knowles N."/>
        </authorList>
    </citation>
    <scope>NUCLEOTIDE SEQUENCE [LARGE SCALE GENOMIC DNA]</scope>
    <source>
        <strain evidence="2">RSMAS</strain>
        <tissue evidence="2">Whole animal</tissue>
    </source>
</reference>
<dbReference type="PANTHER" id="PTHR31781:SF1">
    <property type="entry name" value="PROTEIN UNC-80 HOMOLOG"/>
    <property type="match status" value="1"/>
</dbReference>
<proteinExistence type="predicted"/>
<keyword evidence="3" id="KW-1185">Reference proteome</keyword>
<dbReference type="AlphaFoldDB" id="A0A3M6T7K0"/>